<dbReference type="EMBL" id="CAMXCT010005457">
    <property type="protein sequence ID" value="CAI4012427.1"/>
    <property type="molecule type" value="Genomic_DNA"/>
</dbReference>
<dbReference type="InterPro" id="IPR036322">
    <property type="entry name" value="WD40_repeat_dom_sf"/>
</dbReference>
<organism evidence="1">
    <name type="scientific">Cladocopium goreaui</name>
    <dbReference type="NCBI Taxonomy" id="2562237"/>
    <lineage>
        <taxon>Eukaryota</taxon>
        <taxon>Sar</taxon>
        <taxon>Alveolata</taxon>
        <taxon>Dinophyceae</taxon>
        <taxon>Suessiales</taxon>
        <taxon>Symbiodiniaceae</taxon>
        <taxon>Cladocopium</taxon>
    </lineage>
</organism>
<proteinExistence type="predicted"/>
<gene>
    <name evidence="1" type="ORF">C1SCF055_LOCUS37489</name>
</gene>
<sequence length="439" mass="48009">MLMTRTKFGSSGEFKDQDQETSCTSLRLRLNLLRGRVCLSWAGGTDTQEIGSFQQCGEQVAASCFHGFSELQNKVDLFGLTGMRTTLWKIEADGGRLGPQLDAVGLACNPLLGSLWVLYADRSLSYFSEPLASRDACWTLPGAISDLRSAQGLPGHVLTKVVTYSPTSIQLWSSQLQGDLRLEAQSEPAHELSTVAVSPWLVACGLSNGEVRLFAALHGLAELGPLPMRHGAEVLSLSFGHWKPASLRPIILASVSSDRSILVFSIEVQGESGLNSSQASLLLHLQHHSGPVHHVSLLASPSAPGSEVFRMVVCTADQLIWRELEYKDGFTTVHKCARQQACRGSRWVGSCADTQRGIFFAACSNRRLLQLDPAGRRVQEMRVAGGNSAPWQQTSAFLSSILFFPQYKQCDQMVLGLCNLNRHFPGHEDPWTIMHMTSA</sequence>
<keyword evidence="3" id="KW-1185">Reference proteome</keyword>
<dbReference type="SUPFAM" id="SSF50978">
    <property type="entry name" value="WD40 repeat-like"/>
    <property type="match status" value="1"/>
</dbReference>
<evidence type="ECO:0000313" key="3">
    <source>
        <dbReference type="Proteomes" id="UP001152797"/>
    </source>
</evidence>
<dbReference type="OrthoDB" id="429642at2759"/>
<protein>
    <submittedName>
        <fullName evidence="1">Uncharacterized protein</fullName>
    </submittedName>
</protein>
<dbReference type="EMBL" id="CAMXCT020005457">
    <property type="protein sequence ID" value="CAL1165802.1"/>
    <property type="molecule type" value="Genomic_DNA"/>
</dbReference>
<evidence type="ECO:0000313" key="2">
    <source>
        <dbReference type="EMBL" id="CAL1165802.1"/>
    </source>
</evidence>
<dbReference type="InterPro" id="IPR015943">
    <property type="entry name" value="WD40/YVTN_repeat-like_dom_sf"/>
</dbReference>
<name>A0A9P1DLE4_9DINO</name>
<accession>A0A9P1DLE4</accession>
<reference evidence="1" key="1">
    <citation type="submission" date="2022-10" db="EMBL/GenBank/DDBJ databases">
        <authorList>
            <person name="Chen Y."/>
            <person name="Dougan E. K."/>
            <person name="Chan C."/>
            <person name="Rhodes N."/>
            <person name="Thang M."/>
        </authorList>
    </citation>
    <scope>NUCLEOTIDE SEQUENCE</scope>
</reference>
<dbReference type="Gene3D" id="2.130.10.10">
    <property type="entry name" value="YVTN repeat-like/Quinoprotein amine dehydrogenase"/>
    <property type="match status" value="1"/>
</dbReference>
<dbReference type="Proteomes" id="UP001152797">
    <property type="component" value="Unassembled WGS sequence"/>
</dbReference>
<dbReference type="AlphaFoldDB" id="A0A9P1DLE4"/>
<comment type="caution">
    <text evidence="1">The sequence shown here is derived from an EMBL/GenBank/DDBJ whole genome shotgun (WGS) entry which is preliminary data.</text>
</comment>
<evidence type="ECO:0000313" key="1">
    <source>
        <dbReference type="EMBL" id="CAI4012427.1"/>
    </source>
</evidence>
<dbReference type="EMBL" id="CAMXCT030005457">
    <property type="protein sequence ID" value="CAL4799739.1"/>
    <property type="molecule type" value="Genomic_DNA"/>
</dbReference>
<reference evidence="2" key="2">
    <citation type="submission" date="2024-04" db="EMBL/GenBank/DDBJ databases">
        <authorList>
            <person name="Chen Y."/>
            <person name="Shah S."/>
            <person name="Dougan E. K."/>
            <person name="Thang M."/>
            <person name="Chan C."/>
        </authorList>
    </citation>
    <scope>NUCLEOTIDE SEQUENCE [LARGE SCALE GENOMIC DNA]</scope>
</reference>